<evidence type="ECO:0000256" key="2">
    <source>
        <dbReference type="ARBA" id="ARBA00005336"/>
    </source>
</evidence>
<dbReference type="PANTHER" id="PTHR30480:SF13">
    <property type="entry name" value="BETA-HEXOSAMINIDASE"/>
    <property type="match status" value="1"/>
</dbReference>
<proteinExistence type="inferred from homology"/>
<feature type="domain" description="Glycoside hydrolase family 3 N-terminal" evidence="6">
    <location>
        <begin position="6"/>
        <end position="276"/>
    </location>
</feature>
<evidence type="ECO:0000259" key="6">
    <source>
        <dbReference type="Pfam" id="PF00933"/>
    </source>
</evidence>
<evidence type="ECO:0000256" key="5">
    <source>
        <dbReference type="ARBA" id="ARBA00023295"/>
    </source>
</evidence>
<dbReference type="InterPro" id="IPR050226">
    <property type="entry name" value="NagZ_Beta-hexosaminidase"/>
</dbReference>
<dbReference type="InterPro" id="IPR017853">
    <property type="entry name" value="GH"/>
</dbReference>
<feature type="non-terminal residue" evidence="7">
    <location>
        <position position="280"/>
    </location>
</feature>
<dbReference type="GO" id="GO:0005975">
    <property type="term" value="P:carbohydrate metabolic process"/>
    <property type="evidence" value="ECO:0007669"/>
    <property type="project" value="InterPro"/>
</dbReference>
<organism evidence="7 8">
    <name type="scientific">Lachnoclostridium phytofermentans</name>
    <dbReference type="NCBI Taxonomy" id="66219"/>
    <lineage>
        <taxon>Bacteria</taxon>
        <taxon>Bacillati</taxon>
        <taxon>Bacillota</taxon>
        <taxon>Clostridia</taxon>
        <taxon>Lachnospirales</taxon>
        <taxon>Lachnospiraceae</taxon>
    </lineage>
</organism>
<dbReference type="GO" id="GO:0004563">
    <property type="term" value="F:beta-N-acetylhexosaminidase activity"/>
    <property type="evidence" value="ECO:0007669"/>
    <property type="project" value="UniProtKB-EC"/>
</dbReference>
<dbReference type="EMBL" id="DPVV01000618">
    <property type="protein sequence ID" value="HCL04437.1"/>
    <property type="molecule type" value="Genomic_DNA"/>
</dbReference>
<sequence>MKEMSLREKIGQMIMTGFPTTEITPELNELIEKEKIANIILFTYNQESIPQLRKLCLDLHQRIEKSTRYPAFIATDQEGGVVTRLPKEASNVPGAMLIGATGKKEYAYQAGLITGMELKAFGINVDFAPVMDINSNPDNPVIGVRSYSSDPQMVEEFGLNMQKGLLDAKVMATVKHFPGHGDTAVDSHLGLPVIDKDIDSLMKEELKPFIGAISEGVPCVMTTHILFPKLERDKIPATISKTILTGLLREKLGFQGIIITDCLEMGAIKDNYGTAYSAVE</sequence>
<dbReference type="AlphaFoldDB" id="A0A3D2XCF1"/>
<name>A0A3D2XCF1_9FIRM</name>
<dbReference type="Proteomes" id="UP000262969">
    <property type="component" value="Unassembled WGS sequence"/>
</dbReference>
<evidence type="ECO:0000313" key="7">
    <source>
        <dbReference type="EMBL" id="HCL04437.1"/>
    </source>
</evidence>
<evidence type="ECO:0000256" key="1">
    <source>
        <dbReference type="ARBA" id="ARBA00001231"/>
    </source>
</evidence>
<keyword evidence="4 7" id="KW-0378">Hydrolase</keyword>
<dbReference type="Gene3D" id="3.20.20.300">
    <property type="entry name" value="Glycoside hydrolase, family 3, N-terminal domain"/>
    <property type="match status" value="1"/>
</dbReference>
<comment type="similarity">
    <text evidence="2">Belongs to the glycosyl hydrolase 3 family.</text>
</comment>
<protein>
    <recommendedName>
        <fullName evidence="3">beta-N-acetylhexosaminidase</fullName>
        <ecNumber evidence="3">3.2.1.52</ecNumber>
    </recommendedName>
</protein>
<evidence type="ECO:0000256" key="4">
    <source>
        <dbReference type="ARBA" id="ARBA00022801"/>
    </source>
</evidence>
<comment type="catalytic activity">
    <reaction evidence="1">
        <text>Hydrolysis of terminal non-reducing N-acetyl-D-hexosamine residues in N-acetyl-beta-D-hexosaminides.</text>
        <dbReference type="EC" id="3.2.1.52"/>
    </reaction>
</comment>
<dbReference type="InterPro" id="IPR036962">
    <property type="entry name" value="Glyco_hydro_3_N_sf"/>
</dbReference>
<keyword evidence="5" id="KW-0326">Glycosidase</keyword>
<dbReference type="InterPro" id="IPR001764">
    <property type="entry name" value="Glyco_hydro_3_N"/>
</dbReference>
<dbReference type="SUPFAM" id="SSF51445">
    <property type="entry name" value="(Trans)glycosidases"/>
    <property type="match status" value="1"/>
</dbReference>
<dbReference type="PANTHER" id="PTHR30480">
    <property type="entry name" value="BETA-HEXOSAMINIDASE-RELATED"/>
    <property type="match status" value="1"/>
</dbReference>
<evidence type="ECO:0000313" key="8">
    <source>
        <dbReference type="Proteomes" id="UP000262969"/>
    </source>
</evidence>
<evidence type="ECO:0000256" key="3">
    <source>
        <dbReference type="ARBA" id="ARBA00012663"/>
    </source>
</evidence>
<dbReference type="EC" id="3.2.1.52" evidence="3"/>
<dbReference type="PRINTS" id="PR00133">
    <property type="entry name" value="GLHYDRLASE3"/>
</dbReference>
<dbReference type="GO" id="GO:0009254">
    <property type="term" value="P:peptidoglycan turnover"/>
    <property type="evidence" value="ECO:0007669"/>
    <property type="project" value="TreeGrafter"/>
</dbReference>
<reference evidence="7 8" key="1">
    <citation type="journal article" date="2018" name="Nat. Biotechnol.">
        <title>A standardized bacterial taxonomy based on genome phylogeny substantially revises the tree of life.</title>
        <authorList>
            <person name="Parks D.H."/>
            <person name="Chuvochina M."/>
            <person name="Waite D.W."/>
            <person name="Rinke C."/>
            <person name="Skarshewski A."/>
            <person name="Chaumeil P.A."/>
            <person name="Hugenholtz P."/>
        </authorList>
    </citation>
    <scope>NUCLEOTIDE SEQUENCE [LARGE SCALE GENOMIC DNA]</scope>
    <source>
        <strain evidence="7">UBA11728</strain>
    </source>
</reference>
<accession>A0A3D2XCF1</accession>
<dbReference type="Pfam" id="PF00933">
    <property type="entry name" value="Glyco_hydro_3"/>
    <property type="match status" value="1"/>
</dbReference>
<gene>
    <name evidence="7" type="ORF">DHW61_18855</name>
</gene>
<comment type="caution">
    <text evidence="7">The sequence shown here is derived from an EMBL/GenBank/DDBJ whole genome shotgun (WGS) entry which is preliminary data.</text>
</comment>